<reference evidence="1 2" key="1">
    <citation type="submission" date="2022-03" db="EMBL/GenBank/DDBJ databases">
        <authorList>
            <person name="Brunel B."/>
        </authorList>
    </citation>
    <scope>NUCLEOTIDE SEQUENCE [LARGE SCALE GENOMIC DNA]</scope>
    <source>
        <strain evidence="1">STM5069sample</strain>
    </source>
</reference>
<evidence type="ECO:0000313" key="2">
    <source>
        <dbReference type="Proteomes" id="UP001153050"/>
    </source>
</evidence>
<name>A0ABN8JG20_9HYPH</name>
<keyword evidence="2" id="KW-1185">Reference proteome</keyword>
<protein>
    <submittedName>
        <fullName evidence="1">Uncharacterized protein</fullName>
    </submittedName>
</protein>
<dbReference type="EMBL" id="CAKXZT010000068">
    <property type="protein sequence ID" value="CAH2397071.1"/>
    <property type="molecule type" value="Genomic_DNA"/>
</dbReference>
<gene>
    <name evidence="1" type="ORF">MES5069_160049</name>
</gene>
<organism evidence="1 2">
    <name type="scientific">Mesorhizobium escarrei</name>
    <dbReference type="NCBI Taxonomy" id="666018"/>
    <lineage>
        <taxon>Bacteria</taxon>
        <taxon>Pseudomonadati</taxon>
        <taxon>Pseudomonadota</taxon>
        <taxon>Alphaproteobacteria</taxon>
        <taxon>Hyphomicrobiales</taxon>
        <taxon>Phyllobacteriaceae</taxon>
        <taxon>Mesorhizobium</taxon>
    </lineage>
</organism>
<proteinExistence type="predicted"/>
<evidence type="ECO:0000313" key="1">
    <source>
        <dbReference type="EMBL" id="CAH2397071.1"/>
    </source>
</evidence>
<sequence>MRRQAGDAESKLTPLYAAIENGLAELDDPNLKGRIAELKRIRDAARADVERAEARDSNGAEITPEALVQFVRLAFGRTYRTRWAFGKP</sequence>
<dbReference type="Proteomes" id="UP001153050">
    <property type="component" value="Unassembled WGS sequence"/>
</dbReference>
<accession>A0ABN8JG20</accession>
<dbReference type="RefSeq" id="WP_254017082.1">
    <property type="nucleotide sequence ID" value="NZ_CAKXZT010000068.1"/>
</dbReference>
<comment type="caution">
    <text evidence="1">The sequence shown here is derived from an EMBL/GenBank/DDBJ whole genome shotgun (WGS) entry which is preliminary data.</text>
</comment>